<feature type="signal peptide" evidence="2">
    <location>
        <begin position="1"/>
        <end position="19"/>
    </location>
</feature>
<gene>
    <name evidence="4" type="ORF">HTAM1171_LOCUS4981</name>
</gene>
<dbReference type="InterPro" id="IPR047137">
    <property type="entry name" value="ORF3"/>
</dbReference>
<dbReference type="InterPro" id="IPR005031">
    <property type="entry name" value="COQ10_START"/>
</dbReference>
<reference evidence="4" key="1">
    <citation type="submission" date="2021-01" db="EMBL/GenBank/DDBJ databases">
        <authorList>
            <person name="Corre E."/>
            <person name="Pelletier E."/>
            <person name="Niang G."/>
            <person name="Scheremetjew M."/>
            <person name="Finn R."/>
            <person name="Kale V."/>
            <person name="Holt S."/>
            <person name="Cochrane G."/>
            <person name="Meng A."/>
            <person name="Brown T."/>
            <person name="Cohen L."/>
        </authorList>
    </citation>
    <scope>NUCLEOTIDE SEQUENCE</scope>
    <source>
        <strain evidence="4">CCMP826</strain>
    </source>
</reference>
<dbReference type="InterPro" id="IPR023393">
    <property type="entry name" value="START-like_dom_sf"/>
</dbReference>
<evidence type="ECO:0000313" key="4">
    <source>
        <dbReference type="EMBL" id="CAD9487868.1"/>
    </source>
</evidence>
<dbReference type="PANTHER" id="PTHR33824">
    <property type="entry name" value="POLYKETIDE CYCLASE/DEHYDRASE AND LIPID TRANSPORT SUPERFAMILY PROTEIN"/>
    <property type="match status" value="1"/>
</dbReference>
<dbReference type="SUPFAM" id="SSF55961">
    <property type="entry name" value="Bet v1-like"/>
    <property type="match status" value="1"/>
</dbReference>
<name>A0A7S2HDW2_9STRA</name>
<dbReference type="EMBL" id="HBGV01008090">
    <property type="protein sequence ID" value="CAD9487868.1"/>
    <property type="molecule type" value="Transcribed_RNA"/>
</dbReference>
<accession>A0A7S2HDW2</accession>
<evidence type="ECO:0000256" key="2">
    <source>
        <dbReference type="SAM" id="SignalP"/>
    </source>
</evidence>
<dbReference type="PANTHER" id="PTHR33824:SF7">
    <property type="entry name" value="POLYKETIDE CYCLASE_DEHYDRASE AND LIPID TRANSPORT SUPERFAMILY PROTEIN"/>
    <property type="match status" value="1"/>
</dbReference>
<feature type="domain" description="Coenzyme Q-binding protein COQ10 START" evidence="3">
    <location>
        <begin position="142"/>
        <end position="270"/>
    </location>
</feature>
<protein>
    <recommendedName>
        <fullName evidence="3">Coenzyme Q-binding protein COQ10 START domain-containing protein</fullName>
    </recommendedName>
</protein>
<keyword evidence="2" id="KW-0732">Signal</keyword>
<evidence type="ECO:0000256" key="1">
    <source>
        <dbReference type="SAM" id="MobiDB-lite"/>
    </source>
</evidence>
<sequence>MYFRLYAIIALLEIGTSLASSFRTDKRQHGIAAAKSISNRPKHNKNVLPMIPSSFISVSMLEEERISSRFKQRQQQQQQKLIDQPLISKNIWEEPKKIRYTKVCMSDANNENDKGVKESSITNEEERKPKKEIAVSATIDLPFSASVAYDAFSDLSRQPSWSPMIRSVEYLDETYNGNELIVATTNGVTTTDGNDGISSSSPVTEWTMGASGLKFSWKAVSTTLKRPNCIAWESISGLKNMGKVDFVEINEESSKMTLSMTFLTPRIVSAMFRRSNKLASYVERAFIMETLVRFRDVVMLEEEEEGLGNTLLMTRSIE</sequence>
<organism evidence="4">
    <name type="scientific">Helicotheca tamesis</name>
    <dbReference type="NCBI Taxonomy" id="374047"/>
    <lineage>
        <taxon>Eukaryota</taxon>
        <taxon>Sar</taxon>
        <taxon>Stramenopiles</taxon>
        <taxon>Ochrophyta</taxon>
        <taxon>Bacillariophyta</taxon>
        <taxon>Mediophyceae</taxon>
        <taxon>Lithodesmiophycidae</taxon>
        <taxon>Lithodesmiales</taxon>
        <taxon>Lithodesmiaceae</taxon>
        <taxon>Helicotheca</taxon>
    </lineage>
</organism>
<feature type="region of interest" description="Disordered" evidence="1">
    <location>
        <begin position="109"/>
        <end position="128"/>
    </location>
</feature>
<dbReference type="AlphaFoldDB" id="A0A7S2HDW2"/>
<feature type="chain" id="PRO_5030539297" description="Coenzyme Q-binding protein COQ10 START domain-containing protein" evidence="2">
    <location>
        <begin position="20"/>
        <end position="318"/>
    </location>
</feature>
<proteinExistence type="predicted"/>
<dbReference type="Pfam" id="PF03364">
    <property type="entry name" value="Polyketide_cyc"/>
    <property type="match status" value="1"/>
</dbReference>
<evidence type="ECO:0000259" key="3">
    <source>
        <dbReference type="Pfam" id="PF03364"/>
    </source>
</evidence>
<dbReference type="Gene3D" id="3.30.530.20">
    <property type="match status" value="1"/>
</dbReference>